<dbReference type="InterPro" id="IPR027271">
    <property type="entry name" value="Acetolactate_synth/TF_NikR_C"/>
</dbReference>
<dbReference type="KEGG" id="ssm:Spirs_2967"/>
<gene>
    <name evidence="1" type="ordered locus">Spirs_2967</name>
</gene>
<dbReference type="EMBL" id="CP002116">
    <property type="protein sequence ID" value="ADK82069.1"/>
    <property type="molecule type" value="Genomic_DNA"/>
</dbReference>
<dbReference type="AlphaFoldDB" id="E1R3U8"/>
<dbReference type="InterPro" id="IPR023860">
    <property type="entry name" value="FeFe-hyd_TM1266"/>
</dbReference>
<dbReference type="InterPro" id="IPR045865">
    <property type="entry name" value="ACT-like_dom_sf"/>
</dbReference>
<dbReference type="SUPFAM" id="SSF55021">
    <property type="entry name" value="ACT-like"/>
    <property type="match status" value="1"/>
</dbReference>
<evidence type="ECO:0000313" key="2">
    <source>
        <dbReference type="Proteomes" id="UP000002318"/>
    </source>
</evidence>
<dbReference type="eggNOG" id="COG0864">
    <property type="taxonomic scope" value="Bacteria"/>
</dbReference>
<dbReference type="STRING" id="573413.Spirs_2967"/>
<accession>E1R3U8</accession>
<dbReference type="HOGENOM" id="CLU_170247_0_1_12"/>
<reference evidence="1 2" key="1">
    <citation type="journal article" date="2010" name="Stand. Genomic Sci.">
        <title>Complete genome sequence of Spirochaeta smaragdinae type strain (SEBR 4228).</title>
        <authorList>
            <person name="Mavromatis K."/>
            <person name="Yasawong M."/>
            <person name="Chertkov O."/>
            <person name="Lapidus A."/>
            <person name="Lucas S."/>
            <person name="Nolan M."/>
            <person name="Del Rio T.G."/>
            <person name="Tice H."/>
            <person name="Cheng J.F."/>
            <person name="Pitluck S."/>
            <person name="Liolios K."/>
            <person name="Ivanova N."/>
            <person name="Tapia R."/>
            <person name="Han C."/>
            <person name="Bruce D."/>
            <person name="Goodwin L."/>
            <person name="Pati A."/>
            <person name="Chen A."/>
            <person name="Palaniappan K."/>
            <person name="Land M."/>
            <person name="Hauser L."/>
            <person name="Chang Y.J."/>
            <person name="Jeffries C.D."/>
            <person name="Detter J.C."/>
            <person name="Rohde M."/>
            <person name="Brambilla E."/>
            <person name="Spring S."/>
            <person name="Goker M."/>
            <person name="Sikorski J."/>
            <person name="Woyke T."/>
            <person name="Bristow J."/>
            <person name="Eisen J.A."/>
            <person name="Markowitz V."/>
            <person name="Hugenholtz P."/>
            <person name="Klenk H.P."/>
            <person name="Kyrpides N.C."/>
        </authorList>
    </citation>
    <scope>NUCLEOTIDE SEQUENCE [LARGE SCALE GENOMIC DNA]</scope>
    <source>
        <strain evidence="2">DSM 11293 / JCM 15392 / SEBR 4228</strain>
    </source>
</reference>
<name>E1R3U8_SEDSS</name>
<dbReference type="Gene3D" id="3.30.70.1150">
    <property type="entry name" value="ACT-like. Chain A, domain 2"/>
    <property type="match status" value="1"/>
</dbReference>
<dbReference type="Proteomes" id="UP000002318">
    <property type="component" value="Chromosome"/>
</dbReference>
<evidence type="ECO:0000313" key="1">
    <source>
        <dbReference type="EMBL" id="ADK82069.1"/>
    </source>
</evidence>
<sequence length="82" mass="8765">MEKRLGFIGIIIENRNETAGKVQELLTDFGDQIVCRTGVPYREKGLSVITLIVDTTTDALGSLTGKLGAIEGVSVKSSLAKK</sequence>
<keyword evidence="2" id="KW-1185">Reference proteome</keyword>
<dbReference type="OrthoDB" id="9796135at2"/>
<organism evidence="1 2">
    <name type="scientific">Sediminispirochaeta smaragdinae (strain DSM 11293 / JCM 15392 / SEBR 4228)</name>
    <name type="common">Spirochaeta smaragdinae</name>
    <dbReference type="NCBI Taxonomy" id="573413"/>
    <lineage>
        <taxon>Bacteria</taxon>
        <taxon>Pseudomonadati</taxon>
        <taxon>Spirochaetota</taxon>
        <taxon>Spirochaetia</taxon>
        <taxon>Spirochaetales</taxon>
        <taxon>Spirochaetaceae</taxon>
        <taxon>Sediminispirochaeta</taxon>
    </lineage>
</organism>
<dbReference type="RefSeq" id="WP_013255528.1">
    <property type="nucleotide sequence ID" value="NC_014364.1"/>
</dbReference>
<dbReference type="Pfam" id="PF21699">
    <property type="entry name" value="TM1266-like"/>
    <property type="match status" value="1"/>
</dbReference>
<protein>
    <submittedName>
        <fullName evidence="1">Transcriptional regulator, CopG family</fullName>
    </submittedName>
</protein>
<proteinExistence type="predicted"/>
<dbReference type="NCBIfam" id="TIGR03959">
    <property type="entry name" value="hyd_TM1266"/>
    <property type="match status" value="1"/>
</dbReference>